<dbReference type="EMBL" id="BDGG01000002">
    <property type="protein sequence ID" value="GAU91630.1"/>
    <property type="molecule type" value="Genomic_DNA"/>
</dbReference>
<gene>
    <name evidence="2" type="primary">RvY_03851-1</name>
    <name evidence="2" type="synonym">RvY_03851.1</name>
    <name evidence="2" type="ORF">RvY_03851</name>
</gene>
<proteinExistence type="predicted"/>
<sequence length="100" mass="10222">MSSKAYYCQAAQPLPPVSSASPASVRSRANTLGGGSASMGNIVTNILLLGDSDVESDTSSSSRGFGTTASATSLGLGLILRGNMAVTKFLFRTAHPMPRV</sequence>
<name>A0A1D1USY2_RAMVA</name>
<evidence type="ECO:0000313" key="3">
    <source>
        <dbReference type="Proteomes" id="UP000186922"/>
    </source>
</evidence>
<accession>A0A1D1USY2</accession>
<evidence type="ECO:0000256" key="1">
    <source>
        <dbReference type="SAM" id="MobiDB-lite"/>
    </source>
</evidence>
<feature type="compositionally biased region" description="Low complexity" evidence="1">
    <location>
        <begin position="12"/>
        <end position="29"/>
    </location>
</feature>
<comment type="caution">
    <text evidence="2">The sequence shown here is derived from an EMBL/GenBank/DDBJ whole genome shotgun (WGS) entry which is preliminary data.</text>
</comment>
<organism evidence="2 3">
    <name type="scientific">Ramazzottius varieornatus</name>
    <name type="common">Water bear</name>
    <name type="synonym">Tardigrade</name>
    <dbReference type="NCBI Taxonomy" id="947166"/>
    <lineage>
        <taxon>Eukaryota</taxon>
        <taxon>Metazoa</taxon>
        <taxon>Ecdysozoa</taxon>
        <taxon>Tardigrada</taxon>
        <taxon>Eutardigrada</taxon>
        <taxon>Parachela</taxon>
        <taxon>Hypsibioidea</taxon>
        <taxon>Ramazzottiidae</taxon>
        <taxon>Ramazzottius</taxon>
    </lineage>
</organism>
<dbReference type="Proteomes" id="UP000186922">
    <property type="component" value="Unassembled WGS sequence"/>
</dbReference>
<protein>
    <submittedName>
        <fullName evidence="2">Uncharacterized protein</fullName>
    </submittedName>
</protein>
<dbReference type="AlphaFoldDB" id="A0A1D1USY2"/>
<evidence type="ECO:0000313" key="2">
    <source>
        <dbReference type="EMBL" id="GAU91630.1"/>
    </source>
</evidence>
<keyword evidence="3" id="KW-1185">Reference proteome</keyword>
<feature type="region of interest" description="Disordered" evidence="1">
    <location>
        <begin position="12"/>
        <end position="37"/>
    </location>
</feature>
<reference evidence="2 3" key="1">
    <citation type="journal article" date="2016" name="Nat. Commun.">
        <title>Extremotolerant tardigrade genome and improved radiotolerance of human cultured cells by tardigrade-unique protein.</title>
        <authorList>
            <person name="Hashimoto T."/>
            <person name="Horikawa D.D."/>
            <person name="Saito Y."/>
            <person name="Kuwahara H."/>
            <person name="Kozuka-Hata H."/>
            <person name="Shin-I T."/>
            <person name="Minakuchi Y."/>
            <person name="Ohishi K."/>
            <person name="Motoyama A."/>
            <person name="Aizu T."/>
            <person name="Enomoto A."/>
            <person name="Kondo K."/>
            <person name="Tanaka S."/>
            <person name="Hara Y."/>
            <person name="Koshikawa S."/>
            <person name="Sagara H."/>
            <person name="Miura T."/>
            <person name="Yokobori S."/>
            <person name="Miyagawa K."/>
            <person name="Suzuki Y."/>
            <person name="Kubo T."/>
            <person name="Oyama M."/>
            <person name="Kohara Y."/>
            <person name="Fujiyama A."/>
            <person name="Arakawa K."/>
            <person name="Katayama T."/>
            <person name="Toyoda A."/>
            <person name="Kunieda T."/>
        </authorList>
    </citation>
    <scope>NUCLEOTIDE SEQUENCE [LARGE SCALE GENOMIC DNA]</scope>
    <source>
        <strain evidence="2 3">YOKOZUNA-1</strain>
    </source>
</reference>